<dbReference type="GeneID" id="27667404"/>
<dbReference type="EMBL" id="AXCR01000012">
    <property type="protein sequence ID" value="KJR81050.1"/>
    <property type="molecule type" value="Genomic_DNA"/>
</dbReference>
<dbReference type="Proteomes" id="UP000033710">
    <property type="component" value="Unassembled WGS sequence"/>
</dbReference>
<feature type="region of interest" description="Disordered" evidence="1">
    <location>
        <begin position="257"/>
        <end position="285"/>
    </location>
</feature>
<dbReference type="RefSeq" id="XP_016583726.1">
    <property type="nucleotide sequence ID" value="XM_016732127.1"/>
</dbReference>
<evidence type="ECO:0000313" key="2">
    <source>
        <dbReference type="EMBL" id="KJR81050.1"/>
    </source>
</evidence>
<evidence type="ECO:0000256" key="1">
    <source>
        <dbReference type="SAM" id="MobiDB-lite"/>
    </source>
</evidence>
<sequence length="377" mass="40647">MGKKGFPPKQSPNMAPHDNMTTITPPSGSRQPATPSTSVSSVRAIVSWLEKSGGNEGVANRAGGSVRGKITTGRVAAAHFPTPSPEWRPPGSSRPAVVANESSIIKDDGQTTNRTTENGPNMMPENVSEIHTIFQEKVQENTAEKGVGNVAVAPVTAFGKALESISAKRPTIVDASPSLSPVSPPIKFSQTKRTLFPRNASLVRHINTSSTASLPTSSFDRDGPIASPVTPTTPCWRHRQFAEDHRDRSALVRASASLPAMPPTPTTPRTATPATPMRAPAEYSETPEDYSLTLLRYKAYFERPLARSLAGEDEVDDKCNSDGGCTKKKGDVPTEATVVDEQEACHCITRRQSGDVEAFWVPVRQYLLITDEELYES</sequence>
<dbReference type="OrthoDB" id="5238042at2759"/>
<organism evidence="2 3">
    <name type="scientific">Sporothrix schenckii 1099-18</name>
    <dbReference type="NCBI Taxonomy" id="1397361"/>
    <lineage>
        <taxon>Eukaryota</taxon>
        <taxon>Fungi</taxon>
        <taxon>Dikarya</taxon>
        <taxon>Ascomycota</taxon>
        <taxon>Pezizomycotina</taxon>
        <taxon>Sordariomycetes</taxon>
        <taxon>Sordariomycetidae</taxon>
        <taxon>Ophiostomatales</taxon>
        <taxon>Ophiostomataceae</taxon>
        <taxon>Sporothrix</taxon>
    </lineage>
</organism>
<evidence type="ECO:0000313" key="3">
    <source>
        <dbReference type="Proteomes" id="UP000033710"/>
    </source>
</evidence>
<feature type="compositionally biased region" description="Polar residues" evidence="1">
    <location>
        <begin position="19"/>
        <end position="41"/>
    </location>
</feature>
<name>A0A0F2LX29_SPOSC</name>
<feature type="compositionally biased region" description="Low complexity" evidence="1">
    <location>
        <begin position="267"/>
        <end position="281"/>
    </location>
</feature>
<dbReference type="KEGG" id="ssck:SPSK_05379"/>
<accession>A0A0F2LX29</accession>
<gene>
    <name evidence="2" type="ORF">SPSK_05379</name>
</gene>
<feature type="region of interest" description="Disordered" evidence="1">
    <location>
        <begin position="1"/>
        <end position="41"/>
    </location>
</feature>
<reference evidence="2 3" key="2">
    <citation type="journal article" date="2015" name="Eukaryot. Cell">
        <title>Asexual propagation of a virulent clone complex in a human and feline outbreak of sporotrichosis.</title>
        <authorList>
            <person name="Teixeira Mde M."/>
            <person name="Rodrigues A.M."/>
            <person name="Tsui C.K."/>
            <person name="de Almeida L.G."/>
            <person name="Van Diepeningen A.D."/>
            <person name="van den Ende B.G."/>
            <person name="Fernandes G.F."/>
            <person name="Kano R."/>
            <person name="Hamelin R.C."/>
            <person name="Lopes-Bezerra L.M."/>
            <person name="Vasconcelos A.T."/>
            <person name="de Hoog S."/>
            <person name="de Camargo Z.P."/>
            <person name="Felipe M.S."/>
        </authorList>
    </citation>
    <scope>NUCLEOTIDE SEQUENCE [LARGE SCALE GENOMIC DNA]</scope>
    <source>
        <strain evidence="2 3">1099-18</strain>
    </source>
</reference>
<protein>
    <submittedName>
        <fullName evidence="2">Uncharacterized protein</fullName>
    </submittedName>
</protein>
<reference evidence="2 3" key="1">
    <citation type="journal article" date="2014" name="BMC Genomics">
        <title>Comparative genomics of the major fungal agents of human and animal Sporotrichosis: Sporothrix schenckii and Sporothrix brasiliensis.</title>
        <authorList>
            <person name="Teixeira M.M."/>
            <person name="de Almeida L.G."/>
            <person name="Kubitschek-Barreira P."/>
            <person name="Alves F.L."/>
            <person name="Kioshima E.S."/>
            <person name="Abadio A.K."/>
            <person name="Fernandes L."/>
            <person name="Derengowski L.S."/>
            <person name="Ferreira K.S."/>
            <person name="Souza R.C."/>
            <person name="Ruiz J.C."/>
            <person name="de Andrade N.C."/>
            <person name="Paes H.C."/>
            <person name="Nicola A.M."/>
            <person name="Albuquerque P."/>
            <person name="Gerber A.L."/>
            <person name="Martins V.P."/>
            <person name="Peconick L.D."/>
            <person name="Neto A.V."/>
            <person name="Chaucanez C.B."/>
            <person name="Silva P.A."/>
            <person name="Cunha O.L."/>
            <person name="de Oliveira F.F."/>
            <person name="dos Santos T.C."/>
            <person name="Barros A.L."/>
            <person name="Soares M.A."/>
            <person name="de Oliveira L.M."/>
            <person name="Marini M.M."/>
            <person name="Villalobos-Duno H."/>
            <person name="Cunha M.M."/>
            <person name="de Hoog S."/>
            <person name="da Silveira J.F."/>
            <person name="Henrissat B."/>
            <person name="Nino-Vega G.A."/>
            <person name="Cisalpino P.S."/>
            <person name="Mora-Montes H.M."/>
            <person name="Almeida S.R."/>
            <person name="Stajich J.E."/>
            <person name="Lopes-Bezerra L.M."/>
            <person name="Vasconcelos A.T."/>
            <person name="Felipe M.S."/>
        </authorList>
    </citation>
    <scope>NUCLEOTIDE SEQUENCE [LARGE SCALE GENOMIC DNA]</scope>
    <source>
        <strain evidence="2 3">1099-18</strain>
    </source>
</reference>
<dbReference type="VEuPathDB" id="FungiDB:SPSK_05379"/>
<comment type="caution">
    <text evidence="2">The sequence shown here is derived from an EMBL/GenBank/DDBJ whole genome shotgun (WGS) entry which is preliminary data.</text>
</comment>
<proteinExistence type="predicted"/>
<dbReference type="AlphaFoldDB" id="A0A0F2LX29"/>
<feature type="region of interest" description="Disordered" evidence="1">
    <location>
        <begin position="212"/>
        <end position="234"/>
    </location>
</feature>